<dbReference type="GO" id="GO:0016126">
    <property type="term" value="P:sterol biosynthetic process"/>
    <property type="evidence" value="ECO:0007669"/>
    <property type="project" value="TreeGrafter"/>
</dbReference>
<evidence type="ECO:0000313" key="4">
    <source>
        <dbReference type="Proteomes" id="UP000294650"/>
    </source>
</evidence>
<proteinExistence type="predicted"/>
<dbReference type="Pfam" id="PF08241">
    <property type="entry name" value="Methyltransf_11"/>
    <property type="match status" value="1"/>
</dbReference>
<dbReference type="PANTHER" id="PTHR44068">
    <property type="entry name" value="ZGC:194242"/>
    <property type="match status" value="1"/>
</dbReference>
<dbReference type="OrthoDB" id="9772751at2"/>
<reference evidence="3 4" key="1">
    <citation type="submission" date="2019-03" db="EMBL/GenBank/DDBJ databases">
        <title>Genomic Encyclopedia of Type Strains, Phase IV (KMG-IV): sequencing the most valuable type-strain genomes for metagenomic binning, comparative biology and taxonomic classification.</title>
        <authorList>
            <person name="Goeker M."/>
        </authorList>
    </citation>
    <scope>NUCLEOTIDE SEQUENCE [LARGE SCALE GENOMIC DNA]</scope>
    <source>
        <strain evidence="3 4">DSM 25894</strain>
    </source>
</reference>
<dbReference type="Proteomes" id="UP000294650">
    <property type="component" value="Unassembled WGS sequence"/>
</dbReference>
<feature type="domain" description="Methyltransferase type 11" evidence="2">
    <location>
        <begin position="47"/>
        <end position="145"/>
    </location>
</feature>
<dbReference type="InterPro" id="IPR013216">
    <property type="entry name" value="Methyltransf_11"/>
</dbReference>
<dbReference type="PANTHER" id="PTHR44068:SF1">
    <property type="entry name" value="HYPOTHETICAL LOC100005854"/>
    <property type="match status" value="1"/>
</dbReference>
<dbReference type="RefSeq" id="WP_132372722.1">
    <property type="nucleotide sequence ID" value="NZ_SMAN01000022.1"/>
</dbReference>
<organism evidence="3 4">
    <name type="scientific">Melghiribacillus thermohalophilus</name>
    <dbReference type="NCBI Taxonomy" id="1324956"/>
    <lineage>
        <taxon>Bacteria</taxon>
        <taxon>Bacillati</taxon>
        <taxon>Bacillota</taxon>
        <taxon>Bacilli</taxon>
        <taxon>Bacillales</taxon>
        <taxon>Bacillaceae</taxon>
        <taxon>Melghiribacillus</taxon>
    </lineage>
</organism>
<keyword evidence="1 3" id="KW-0808">Transferase</keyword>
<dbReference type="Gene3D" id="3.40.50.150">
    <property type="entry name" value="Vaccinia Virus protein VP39"/>
    <property type="match status" value="1"/>
</dbReference>
<evidence type="ECO:0000259" key="2">
    <source>
        <dbReference type="Pfam" id="PF08241"/>
    </source>
</evidence>
<sequence length="202" mass="22767">MKKFFEQFKNPRGFLGVMASKIMARSNRELNEWTISLLNLKSDDHVLEIGYGPGIGIEQVVRFVPDGFVCGLDLSEVSFKEAKKRNRKAIENHLLELRIGDVSELPAFSVKFDKIYSVNSIHFWNEPVRALRHLNHIMNPGGLLASTIQPREKGATDQTAKQMAAQIKKHMEEAGFENIDIKSKDMKPVSAVCILGNRSLSD</sequence>
<dbReference type="CDD" id="cd02440">
    <property type="entry name" value="AdoMet_MTases"/>
    <property type="match status" value="1"/>
</dbReference>
<dbReference type="EMBL" id="SMAN01000022">
    <property type="protein sequence ID" value="TCT18291.1"/>
    <property type="molecule type" value="Genomic_DNA"/>
</dbReference>
<keyword evidence="3" id="KW-0489">Methyltransferase</keyword>
<protein>
    <submittedName>
        <fullName evidence="3">Methyltransferase family protein</fullName>
    </submittedName>
</protein>
<comment type="caution">
    <text evidence="3">The sequence shown here is derived from an EMBL/GenBank/DDBJ whole genome shotgun (WGS) entry which is preliminary data.</text>
</comment>
<evidence type="ECO:0000256" key="1">
    <source>
        <dbReference type="ARBA" id="ARBA00022679"/>
    </source>
</evidence>
<gene>
    <name evidence="3" type="ORF">EDD68_12254</name>
</gene>
<dbReference type="InterPro" id="IPR029063">
    <property type="entry name" value="SAM-dependent_MTases_sf"/>
</dbReference>
<dbReference type="GO" id="GO:0003838">
    <property type="term" value="F:sterol 24-C-methyltransferase activity"/>
    <property type="evidence" value="ECO:0007669"/>
    <property type="project" value="TreeGrafter"/>
</dbReference>
<dbReference type="SUPFAM" id="SSF53335">
    <property type="entry name" value="S-adenosyl-L-methionine-dependent methyltransferases"/>
    <property type="match status" value="1"/>
</dbReference>
<name>A0A4R3MT79_9BACI</name>
<dbReference type="InterPro" id="IPR050447">
    <property type="entry name" value="Erg6_SMT_methyltransf"/>
</dbReference>
<accession>A0A4R3MT79</accession>
<dbReference type="GO" id="GO:0032259">
    <property type="term" value="P:methylation"/>
    <property type="evidence" value="ECO:0007669"/>
    <property type="project" value="UniProtKB-KW"/>
</dbReference>
<dbReference type="AlphaFoldDB" id="A0A4R3MT79"/>
<evidence type="ECO:0000313" key="3">
    <source>
        <dbReference type="EMBL" id="TCT18291.1"/>
    </source>
</evidence>
<keyword evidence="4" id="KW-1185">Reference proteome</keyword>